<sequence length="387" mass="42128">MDHPTTPFGRRTLTLAQVASQAKARACPTDKPAHKWKVFRAITECRDRLGISDRALAVLNALLTFLPETAMTPGPDLIVFPSNRLLAIRAHGMAESTLRRQLQALVSAGLIIRRDSPNGKRYVRRGGEGATQVAFGFDLTPLVARAAELERMAGDVQQERRQAVMARERVTILRRDIGKMLLAGSEAGIPADWASIRSKFAGLCHRLPRLAAAAMLEPLAADLQALAIEVGKLLETHTDAVDMSGNDSHTERHYQNSKPEPSVNLEPAPARAPGQKPMRFALGSVLKACPDIAMYDRHGIKAWHDLVATAGMVRSMLGISPSAWEEAKGAMGEVDAAVTIAAILQRVEEIKSPGGYLRNLTARAQMGEFSTGPMIMALMRRQQICPQ</sequence>
<dbReference type="InterPro" id="IPR005090">
    <property type="entry name" value="RepC_N"/>
</dbReference>
<evidence type="ECO:0008006" key="6">
    <source>
        <dbReference type="Google" id="ProtNLM"/>
    </source>
</evidence>
<keyword evidence="5" id="KW-1185">Reference proteome</keyword>
<dbReference type="InterPro" id="IPR021760">
    <property type="entry name" value="RepC_C"/>
</dbReference>
<feature type="domain" description="Plasmid replication protein C N-terminal" evidence="2">
    <location>
        <begin position="11"/>
        <end position="181"/>
    </location>
</feature>
<dbReference type="EMBL" id="BPQQ01000157">
    <property type="protein sequence ID" value="GJE04690.1"/>
    <property type="molecule type" value="Genomic_DNA"/>
</dbReference>
<dbReference type="Pfam" id="PF03428">
    <property type="entry name" value="RP-C"/>
    <property type="match status" value="1"/>
</dbReference>
<proteinExistence type="predicted"/>
<reference evidence="4" key="1">
    <citation type="journal article" date="2021" name="Front. Microbiol.">
        <title>Comprehensive Comparative Genomics and Phenotyping of Methylobacterium Species.</title>
        <authorList>
            <person name="Alessa O."/>
            <person name="Ogura Y."/>
            <person name="Fujitani Y."/>
            <person name="Takami H."/>
            <person name="Hayashi T."/>
            <person name="Sahin N."/>
            <person name="Tani A."/>
        </authorList>
    </citation>
    <scope>NUCLEOTIDE SEQUENCE</scope>
    <source>
        <strain evidence="4">DSM 17168</strain>
    </source>
</reference>
<evidence type="ECO:0000256" key="1">
    <source>
        <dbReference type="SAM" id="MobiDB-lite"/>
    </source>
</evidence>
<comment type="caution">
    <text evidence="4">The sequence shown here is derived from an EMBL/GenBank/DDBJ whole genome shotgun (WGS) entry which is preliminary data.</text>
</comment>
<accession>A0ABQ4SQA3</accession>
<organism evidence="4 5">
    <name type="scientific">Methylobacterium isbiliense</name>
    <dbReference type="NCBI Taxonomy" id="315478"/>
    <lineage>
        <taxon>Bacteria</taxon>
        <taxon>Pseudomonadati</taxon>
        <taxon>Pseudomonadota</taxon>
        <taxon>Alphaproteobacteria</taxon>
        <taxon>Hyphomicrobiales</taxon>
        <taxon>Methylobacteriaceae</taxon>
        <taxon>Methylobacterium</taxon>
    </lineage>
</organism>
<feature type="domain" description="Plasmid replication protein C C-terminal" evidence="3">
    <location>
        <begin position="282"/>
        <end position="380"/>
    </location>
</feature>
<name>A0ABQ4SQA3_9HYPH</name>
<evidence type="ECO:0000259" key="3">
    <source>
        <dbReference type="Pfam" id="PF11800"/>
    </source>
</evidence>
<evidence type="ECO:0000313" key="5">
    <source>
        <dbReference type="Proteomes" id="UP001055153"/>
    </source>
</evidence>
<dbReference type="NCBIfam" id="NF040974">
    <property type="entry name" value="RepABC_RepC"/>
    <property type="match status" value="1"/>
</dbReference>
<dbReference type="InterPro" id="IPR047611">
    <property type="entry name" value="RepABC_RepC"/>
</dbReference>
<evidence type="ECO:0000259" key="2">
    <source>
        <dbReference type="Pfam" id="PF03428"/>
    </source>
</evidence>
<dbReference type="Proteomes" id="UP001055153">
    <property type="component" value="Unassembled WGS sequence"/>
</dbReference>
<feature type="region of interest" description="Disordered" evidence="1">
    <location>
        <begin position="241"/>
        <end position="271"/>
    </location>
</feature>
<dbReference type="Pfam" id="PF11800">
    <property type="entry name" value="RP-C_C"/>
    <property type="match status" value="1"/>
</dbReference>
<dbReference type="NCBIfam" id="NF010396">
    <property type="entry name" value="PRK13824.1"/>
    <property type="match status" value="1"/>
</dbReference>
<dbReference type="RefSeq" id="WP_238242202.1">
    <property type="nucleotide sequence ID" value="NZ_BPQQ01000157.1"/>
</dbReference>
<reference evidence="4" key="2">
    <citation type="submission" date="2021-08" db="EMBL/GenBank/DDBJ databases">
        <authorList>
            <person name="Tani A."/>
            <person name="Ola A."/>
            <person name="Ogura Y."/>
            <person name="Katsura K."/>
            <person name="Hayashi T."/>
        </authorList>
    </citation>
    <scope>NUCLEOTIDE SEQUENCE</scope>
    <source>
        <strain evidence="4">DSM 17168</strain>
    </source>
</reference>
<evidence type="ECO:0000313" key="4">
    <source>
        <dbReference type="EMBL" id="GJE04690.1"/>
    </source>
</evidence>
<protein>
    <recommendedName>
        <fullName evidence="6">Replication protein-C C-terminal domain-containing protein</fullName>
    </recommendedName>
</protein>
<gene>
    <name evidence="4" type="ORF">GMJLKIPL_6656</name>
</gene>